<feature type="domain" description="Cytochrome c" evidence="15">
    <location>
        <begin position="505"/>
        <end position="648"/>
    </location>
</feature>
<feature type="transmembrane region" description="Helical" evidence="13">
    <location>
        <begin position="282"/>
        <end position="301"/>
    </location>
</feature>
<comment type="cofactor">
    <cofactor evidence="1">
        <name>heme</name>
        <dbReference type="ChEBI" id="CHEBI:30413"/>
    </cofactor>
</comment>
<dbReference type="GO" id="GO:0006119">
    <property type="term" value="P:oxidative phosphorylation"/>
    <property type="evidence" value="ECO:0007669"/>
    <property type="project" value="UniProtKB-UniPathway"/>
</dbReference>
<dbReference type="Gene3D" id="1.20.210.10">
    <property type="entry name" value="Cytochrome c oxidase-like, subunit I domain"/>
    <property type="match status" value="2"/>
</dbReference>
<dbReference type="Proteomes" id="UP000095287">
    <property type="component" value="Unplaced"/>
</dbReference>
<dbReference type="GO" id="GO:0016020">
    <property type="term" value="C:membrane"/>
    <property type="evidence" value="ECO:0007669"/>
    <property type="project" value="InterPro"/>
</dbReference>
<protein>
    <recommendedName>
        <fullName evidence="5">Cytochrome c oxidase subunit 1</fullName>
    </recommendedName>
    <alternativeName>
        <fullName evidence="10">Cytochrome c oxidase polypeptide I</fullName>
    </alternativeName>
</protein>
<keyword evidence="13" id="KW-1133">Transmembrane helix</keyword>
<evidence type="ECO:0000256" key="6">
    <source>
        <dbReference type="ARBA" id="ARBA00022617"/>
    </source>
</evidence>
<evidence type="ECO:0000256" key="4">
    <source>
        <dbReference type="ARBA" id="ARBA00009578"/>
    </source>
</evidence>
<dbReference type="GO" id="GO:0046872">
    <property type="term" value="F:metal ion binding"/>
    <property type="evidence" value="ECO:0007669"/>
    <property type="project" value="UniProtKB-KW"/>
</dbReference>
<dbReference type="GO" id="GO:0022904">
    <property type="term" value="P:respiratory electron transport chain"/>
    <property type="evidence" value="ECO:0007669"/>
    <property type="project" value="TreeGrafter"/>
</dbReference>
<accession>A0A1I7YDA8</accession>
<dbReference type="Pfam" id="PF02433">
    <property type="entry name" value="FixO"/>
    <property type="match status" value="1"/>
</dbReference>
<proteinExistence type="inferred from homology"/>
<evidence type="ECO:0000256" key="2">
    <source>
        <dbReference type="ARBA" id="ARBA00004673"/>
    </source>
</evidence>
<organism evidence="16 17">
    <name type="scientific">Steinernema glaseri</name>
    <dbReference type="NCBI Taxonomy" id="37863"/>
    <lineage>
        <taxon>Eukaryota</taxon>
        <taxon>Metazoa</taxon>
        <taxon>Ecdysozoa</taxon>
        <taxon>Nematoda</taxon>
        <taxon>Chromadorea</taxon>
        <taxon>Rhabditida</taxon>
        <taxon>Tylenchina</taxon>
        <taxon>Panagrolaimomorpha</taxon>
        <taxon>Strongyloidoidea</taxon>
        <taxon>Steinernematidae</taxon>
        <taxon>Steinernema</taxon>
    </lineage>
</organism>
<feature type="transmembrane region" description="Helical" evidence="13">
    <location>
        <begin position="321"/>
        <end position="341"/>
    </location>
</feature>
<feature type="transmembrane region" description="Helical" evidence="13">
    <location>
        <begin position="97"/>
        <end position="122"/>
    </location>
</feature>
<feature type="transmembrane region" description="Helical" evidence="13">
    <location>
        <begin position="253"/>
        <end position="276"/>
    </location>
</feature>
<keyword evidence="13" id="KW-0472">Membrane</keyword>
<dbReference type="GO" id="GO:0004129">
    <property type="term" value="F:cytochrome-c oxidase activity"/>
    <property type="evidence" value="ECO:0007669"/>
    <property type="project" value="UniProtKB-EC"/>
</dbReference>
<evidence type="ECO:0000256" key="3">
    <source>
        <dbReference type="ARBA" id="ARBA00006488"/>
    </source>
</evidence>
<feature type="transmembrane region" description="Helical" evidence="13">
    <location>
        <begin position="6"/>
        <end position="25"/>
    </location>
</feature>
<comment type="pathway">
    <text evidence="2">Energy metabolism; oxidative phosphorylation.</text>
</comment>
<dbReference type="PROSITE" id="PS50855">
    <property type="entry name" value="COX1"/>
    <property type="match status" value="1"/>
</dbReference>
<keyword evidence="7 12" id="KW-0479">Metal-binding</keyword>
<evidence type="ECO:0000259" key="15">
    <source>
        <dbReference type="PROSITE" id="PS51007"/>
    </source>
</evidence>
<keyword evidence="13" id="KW-0812">Transmembrane</keyword>
<dbReference type="Gene3D" id="1.10.760.10">
    <property type="entry name" value="Cytochrome c-like domain"/>
    <property type="match status" value="1"/>
</dbReference>
<dbReference type="PROSITE" id="PS51007">
    <property type="entry name" value="CYTC"/>
    <property type="match status" value="1"/>
</dbReference>
<dbReference type="UniPathway" id="UPA00705"/>
<evidence type="ECO:0000256" key="10">
    <source>
        <dbReference type="ARBA" id="ARBA00032715"/>
    </source>
</evidence>
<dbReference type="AlphaFoldDB" id="A0A1I7YDA8"/>
<feature type="transmembrane region" description="Helical" evidence="13">
    <location>
        <begin position="361"/>
        <end position="381"/>
    </location>
</feature>
<sequence>MNPTALLLAAFILSIAGLFAFIWSLRKGLFDADVSGARTIFHKGEIGQPEEPSAGDAQRQALSLAAAGHVAENHGQQTSAVEMEAREQADRSSSMPAFLLIVCAVVWLVVASFAGLISSLKLHWPEFLGDVSWLSFGRLRTIHLNGVAYGWAPMGLLGLTIWMLPRLLQTPLLGGRLVMHLYVSVWYIGAALFWFPILYLVAKVPGVHFGVEQATMNWWFGHNVLGLFYTPMSIAAIYYFLPKVIGRPVRSYNLSLLGFWTLAFFYGQVGAHHLIGGPIPEWLITLSIVQSVMMVIPVLAFSANQHLTLKGHFSALRHSPVLRFIVFGAMMYTVASLQGSAEALRSLNSITHFTHFTVAHAHLGMYGFVTMVIFGGVYFALPRILNTAWPRPALISWHFWLVVAGFAVYMITLSIGGVLQGLALLDPARGFMESVAVTMPWLQGRSIGGAMMTLGHLVFALHVLLMIVKSGAFALTESRSAAVRRTAELELKDEPAPEGLSPYTSQEIRGRAVYRGNGCITCHTQQPSTTGAGVADASRGWGRASVAGDYHYDDPPLLGTMRTGPDLFNIGVRQPSQDWHLGHLYDPRAYSPGSNMPPYRFLFEAKNPDQVQPDERVVSLPPGVAPEGKVVVARPEALDLVVYLQSLKHVYPILSADAVG</sequence>
<feature type="transmembrane region" description="Helical" evidence="13">
    <location>
        <begin position="447"/>
        <end position="468"/>
    </location>
</feature>
<dbReference type="InterPro" id="IPR023616">
    <property type="entry name" value="Cyt_c_oxase-like_su1_dom"/>
</dbReference>
<feature type="transmembrane region" description="Helical" evidence="13">
    <location>
        <begin position="177"/>
        <end position="199"/>
    </location>
</feature>
<comment type="similarity">
    <text evidence="4">Belongs to the heme-copper respiratory oxidase family.</text>
</comment>
<feature type="domain" description="Cytochrome oxidase subunit I profile" evidence="14">
    <location>
        <begin position="218"/>
        <end position="475"/>
    </location>
</feature>
<dbReference type="WBParaSite" id="L893_g15132.t1">
    <property type="protein sequence ID" value="L893_g15132.t1"/>
    <property type="gene ID" value="L893_g15132"/>
</dbReference>
<name>A0A1I7YDA8_9BILA</name>
<dbReference type="PANTHER" id="PTHR10422:SF29">
    <property type="entry name" value="CYTOCHROME C OXIDASE SUBUNIT 1 HOMOLOG, BACTEROID"/>
    <property type="match status" value="1"/>
</dbReference>
<dbReference type="Pfam" id="PF00115">
    <property type="entry name" value="COX1"/>
    <property type="match status" value="1"/>
</dbReference>
<keyword evidence="16" id="KW-1185">Reference proteome</keyword>
<keyword evidence="8" id="KW-1278">Translocase</keyword>
<feature type="transmembrane region" description="Helical" evidence="13">
    <location>
        <begin position="219"/>
        <end position="241"/>
    </location>
</feature>
<dbReference type="GO" id="GO:0015990">
    <property type="term" value="P:electron transport coupled proton transport"/>
    <property type="evidence" value="ECO:0007669"/>
    <property type="project" value="TreeGrafter"/>
</dbReference>
<evidence type="ECO:0000256" key="12">
    <source>
        <dbReference type="PROSITE-ProRule" id="PRU00433"/>
    </source>
</evidence>
<evidence type="ECO:0000256" key="11">
    <source>
        <dbReference type="ARBA" id="ARBA00049512"/>
    </source>
</evidence>
<evidence type="ECO:0000259" key="14">
    <source>
        <dbReference type="PROSITE" id="PS50855"/>
    </source>
</evidence>
<evidence type="ECO:0000313" key="16">
    <source>
        <dbReference type="Proteomes" id="UP000095287"/>
    </source>
</evidence>
<evidence type="ECO:0000256" key="1">
    <source>
        <dbReference type="ARBA" id="ARBA00001971"/>
    </source>
</evidence>
<dbReference type="InterPro" id="IPR000883">
    <property type="entry name" value="Cyt_C_Oxase_1"/>
</dbReference>
<evidence type="ECO:0000256" key="9">
    <source>
        <dbReference type="ARBA" id="ARBA00023004"/>
    </source>
</evidence>
<feature type="transmembrane region" description="Helical" evidence="13">
    <location>
        <begin position="142"/>
        <end position="165"/>
    </location>
</feature>
<comment type="catalytic activity">
    <reaction evidence="11">
        <text>4 Fe(II)-[cytochrome c] + O2 + 8 H(+)(in) = 4 Fe(III)-[cytochrome c] + 2 H2O + 4 H(+)(out)</text>
        <dbReference type="Rhea" id="RHEA:11436"/>
        <dbReference type="Rhea" id="RHEA-COMP:10350"/>
        <dbReference type="Rhea" id="RHEA-COMP:14399"/>
        <dbReference type="ChEBI" id="CHEBI:15377"/>
        <dbReference type="ChEBI" id="CHEBI:15378"/>
        <dbReference type="ChEBI" id="CHEBI:15379"/>
        <dbReference type="ChEBI" id="CHEBI:29033"/>
        <dbReference type="ChEBI" id="CHEBI:29034"/>
        <dbReference type="EC" id="7.1.1.9"/>
    </reaction>
    <physiologicalReaction direction="left-to-right" evidence="11">
        <dbReference type="Rhea" id="RHEA:11437"/>
    </physiologicalReaction>
</comment>
<keyword evidence="9 12" id="KW-0408">Iron</keyword>
<evidence type="ECO:0000256" key="13">
    <source>
        <dbReference type="SAM" id="Phobius"/>
    </source>
</evidence>
<evidence type="ECO:0000256" key="8">
    <source>
        <dbReference type="ARBA" id="ARBA00022967"/>
    </source>
</evidence>
<dbReference type="SUPFAM" id="SSF46626">
    <property type="entry name" value="Cytochrome c"/>
    <property type="match status" value="1"/>
</dbReference>
<dbReference type="SUPFAM" id="SSF81442">
    <property type="entry name" value="Cytochrome c oxidase subunit I-like"/>
    <property type="match status" value="1"/>
</dbReference>
<reference evidence="17" key="1">
    <citation type="submission" date="2016-11" db="UniProtKB">
        <authorList>
            <consortium name="WormBaseParasite"/>
        </authorList>
    </citation>
    <scope>IDENTIFICATION</scope>
</reference>
<dbReference type="GO" id="GO:0020037">
    <property type="term" value="F:heme binding"/>
    <property type="evidence" value="ECO:0007669"/>
    <property type="project" value="InterPro"/>
</dbReference>
<evidence type="ECO:0000256" key="5">
    <source>
        <dbReference type="ARBA" id="ARBA00015947"/>
    </source>
</evidence>
<evidence type="ECO:0000256" key="7">
    <source>
        <dbReference type="ARBA" id="ARBA00022723"/>
    </source>
</evidence>
<dbReference type="InterPro" id="IPR036927">
    <property type="entry name" value="Cyt_c_oxase-like_su1_sf"/>
</dbReference>
<evidence type="ECO:0000313" key="17">
    <source>
        <dbReference type="WBParaSite" id="L893_g15132.t1"/>
    </source>
</evidence>
<keyword evidence="6 12" id="KW-0349">Heme</keyword>
<dbReference type="InterPro" id="IPR036909">
    <property type="entry name" value="Cyt_c-like_dom_sf"/>
</dbReference>
<dbReference type="PANTHER" id="PTHR10422">
    <property type="entry name" value="CYTOCHROME C OXIDASE SUBUNIT 1"/>
    <property type="match status" value="1"/>
</dbReference>
<dbReference type="InterPro" id="IPR009056">
    <property type="entry name" value="Cyt_c-like_dom"/>
</dbReference>
<dbReference type="InterPro" id="IPR003468">
    <property type="entry name" value="Cyt_c_oxidase_monohaem-su/FixO"/>
</dbReference>
<feature type="transmembrane region" description="Helical" evidence="13">
    <location>
        <begin position="393"/>
        <end position="419"/>
    </location>
</feature>
<comment type="similarity">
    <text evidence="3">Belongs to the cytochrome c family.</text>
</comment>